<evidence type="ECO:0000313" key="2">
    <source>
        <dbReference type="Proteomes" id="UP000321578"/>
    </source>
</evidence>
<dbReference type="RefSeq" id="WP_147085598.1">
    <property type="nucleotide sequence ID" value="NZ_VORM01000004.1"/>
</dbReference>
<accession>A0A5C6ZJS2</accession>
<proteinExistence type="predicted"/>
<comment type="caution">
    <text evidence="1">The sequence shown here is derived from an EMBL/GenBank/DDBJ whole genome shotgun (WGS) entry which is preliminary data.</text>
</comment>
<dbReference type="EMBL" id="VORO01000004">
    <property type="protein sequence ID" value="TXD90206.1"/>
    <property type="molecule type" value="Genomic_DNA"/>
</dbReference>
<reference evidence="1 2" key="1">
    <citation type="submission" date="2019-08" db="EMBL/GenBank/DDBJ databases">
        <title>Genomes of Subsaximicrobium wynnwilliamsii strains.</title>
        <authorList>
            <person name="Bowman J.P."/>
        </authorList>
    </citation>
    <scope>NUCLEOTIDE SEQUENCE [LARGE SCALE GENOMIC DNA]</scope>
    <source>
        <strain evidence="1 2">2-80-2</strain>
    </source>
</reference>
<sequence>MKQIHLWFFSIYFLIFMVHQNYGQDIQMEIGLAIGKVNGKGHNLGKGEIHFNILKTYKFGQIGLDFSNGGNFIPGTRAIEEDNIETLSSSDSKFGAIAILFRLKIKKHFFIEPRFGYASLYSFVNTVDRNSISQDNITAGLGVGSKINRFTISLRYQYFGTTDNYEGFRNSTLIKSNSETLEIIFLRMSYSFGLDKLFKSKG</sequence>
<organism evidence="1 2">
    <name type="scientific">Subsaximicrobium wynnwilliamsii</name>
    <dbReference type="NCBI Taxonomy" id="291179"/>
    <lineage>
        <taxon>Bacteria</taxon>
        <taxon>Pseudomonadati</taxon>
        <taxon>Bacteroidota</taxon>
        <taxon>Flavobacteriia</taxon>
        <taxon>Flavobacteriales</taxon>
        <taxon>Flavobacteriaceae</taxon>
        <taxon>Subsaximicrobium</taxon>
    </lineage>
</organism>
<keyword evidence="2" id="KW-1185">Reference proteome</keyword>
<gene>
    <name evidence="1" type="ORF">ESY86_05550</name>
</gene>
<protein>
    <recommendedName>
        <fullName evidence="3">Porin family protein</fullName>
    </recommendedName>
</protein>
<dbReference type="Proteomes" id="UP000321578">
    <property type="component" value="Unassembled WGS sequence"/>
</dbReference>
<evidence type="ECO:0000313" key="1">
    <source>
        <dbReference type="EMBL" id="TXD90206.1"/>
    </source>
</evidence>
<dbReference type="OrthoDB" id="9954167at2"/>
<evidence type="ECO:0008006" key="3">
    <source>
        <dbReference type="Google" id="ProtNLM"/>
    </source>
</evidence>
<dbReference type="AlphaFoldDB" id="A0A5C6ZJS2"/>
<name>A0A5C6ZJS2_9FLAO</name>